<comment type="cofactor">
    <cofactor evidence="1 6">
        <name>pyridoxal 5'-phosphate</name>
        <dbReference type="ChEBI" id="CHEBI:597326"/>
    </cofactor>
</comment>
<dbReference type="PANTHER" id="PTHR46383">
    <property type="entry name" value="ASPARTATE AMINOTRANSFERASE"/>
    <property type="match status" value="1"/>
</dbReference>
<proteinExistence type="inferred from homology"/>
<dbReference type="InterPro" id="IPR004838">
    <property type="entry name" value="NHTrfase_class1_PyrdxlP-BS"/>
</dbReference>
<dbReference type="Gene3D" id="3.90.1150.10">
    <property type="entry name" value="Aspartate Aminotransferase, domain 1"/>
    <property type="match status" value="1"/>
</dbReference>
<evidence type="ECO:0000256" key="4">
    <source>
        <dbReference type="ARBA" id="ARBA00022679"/>
    </source>
</evidence>
<evidence type="ECO:0000256" key="2">
    <source>
        <dbReference type="ARBA" id="ARBA00007441"/>
    </source>
</evidence>
<comment type="similarity">
    <text evidence="2 6">Belongs to the class-I pyridoxal-phosphate-dependent aminotransferase family.</text>
</comment>
<evidence type="ECO:0000313" key="9">
    <source>
        <dbReference type="Proteomes" id="UP000184517"/>
    </source>
</evidence>
<dbReference type="PANTHER" id="PTHR46383:SF1">
    <property type="entry name" value="ASPARTATE AMINOTRANSFERASE"/>
    <property type="match status" value="1"/>
</dbReference>
<keyword evidence="4 6" id="KW-0808">Transferase</keyword>
<keyword evidence="5" id="KW-0663">Pyridoxal phosphate</keyword>
<dbReference type="Proteomes" id="UP000184517">
    <property type="component" value="Unassembled WGS sequence"/>
</dbReference>
<dbReference type="InterPro" id="IPR050596">
    <property type="entry name" value="AspAT/PAT-like"/>
</dbReference>
<evidence type="ECO:0000259" key="7">
    <source>
        <dbReference type="Pfam" id="PF00155"/>
    </source>
</evidence>
<dbReference type="RefSeq" id="WP_072840695.1">
    <property type="nucleotide sequence ID" value="NZ_FQVF01000015.1"/>
</dbReference>
<protein>
    <recommendedName>
        <fullName evidence="6">Aminotransferase</fullName>
        <ecNumber evidence="6">2.6.1.-</ecNumber>
    </recommendedName>
</protein>
<sequence>MISNVLSQRVNNLNESASLNTAALAQKLISEGRDIVNFSIGEPDFNTPDAASLEAIKAITMGKTHYSNPQGNLDLREAICEKLQRDNELAYSTDEVIVGSGGKHIIYHTFLATIDPGDQVIVPAPYWVSYPDIASLCGGEPIIVQPDPVSLKLTSTELEKNITQKTKWVVLNSPSNPTGAVYTEAELQSIADVLRKHEHVLILSDEIYEKFVYPPAKHISLINVAPDLKERTLIVNGASKGYAMTGWRIGFGAGAKTLVSAIKKLISQTTTCPSSISQEAAKVAFGDSQPSIVMRDSFQVRRDTAVAILSSSSFLSEIHKPEGAFYLFLNLEKIIGSKTAVGRVLVTDNDIVNFLLEEANVATVSGSAYGMSPYLRISFACSIEQIKKGCQSIVDALSTLQAG</sequence>
<gene>
    <name evidence="8" type="ORF">SAMN02745753_03225</name>
</gene>
<dbReference type="GO" id="GO:0030170">
    <property type="term" value="F:pyridoxal phosphate binding"/>
    <property type="evidence" value="ECO:0007669"/>
    <property type="project" value="InterPro"/>
</dbReference>
<dbReference type="STRING" id="1122206.SAMN02745753_03225"/>
<dbReference type="EMBL" id="FQVF01000015">
    <property type="protein sequence ID" value="SHG07661.1"/>
    <property type="molecule type" value="Genomic_DNA"/>
</dbReference>
<dbReference type="FunFam" id="3.40.640.10:FF:000033">
    <property type="entry name" value="Aspartate aminotransferase"/>
    <property type="match status" value="1"/>
</dbReference>
<evidence type="ECO:0000256" key="1">
    <source>
        <dbReference type="ARBA" id="ARBA00001933"/>
    </source>
</evidence>
<dbReference type="OrthoDB" id="9763453at2"/>
<keyword evidence="3 6" id="KW-0032">Aminotransferase</keyword>
<evidence type="ECO:0000256" key="5">
    <source>
        <dbReference type="ARBA" id="ARBA00022898"/>
    </source>
</evidence>
<dbReference type="CDD" id="cd00609">
    <property type="entry name" value="AAT_like"/>
    <property type="match status" value="1"/>
</dbReference>
<organism evidence="8 9">
    <name type="scientific">Marinomonas polaris DSM 16579</name>
    <dbReference type="NCBI Taxonomy" id="1122206"/>
    <lineage>
        <taxon>Bacteria</taxon>
        <taxon>Pseudomonadati</taxon>
        <taxon>Pseudomonadota</taxon>
        <taxon>Gammaproteobacteria</taxon>
        <taxon>Oceanospirillales</taxon>
        <taxon>Oceanospirillaceae</taxon>
        <taxon>Marinomonas</taxon>
    </lineage>
</organism>
<dbReference type="GO" id="GO:0008483">
    <property type="term" value="F:transaminase activity"/>
    <property type="evidence" value="ECO:0007669"/>
    <property type="project" value="UniProtKB-KW"/>
</dbReference>
<dbReference type="InterPro" id="IPR015421">
    <property type="entry name" value="PyrdxlP-dep_Trfase_major"/>
</dbReference>
<evidence type="ECO:0000256" key="3">
    <source>
        <dbReference type="ARBA" id="ARBA00022576"/>
    </source>
</evidence>
<evidence type="ECO:0000313" key="8">
    <source>
        <dbReference type="EMBL" id="SHG07661.1"/>
    </source>
</evidence>
<dbReference type="GO" id="GO:0006520">
    <property type="term" value="P:amino acid metabolic process"/>
    <property type="evidence" value="ECO:0007669"/>
    <property type="project" value="InterPro"/>
</dbReference>
<name>A0A1M5GVA6_9GAMM</name>
<dbReference type="PROSITE" id="PS00105">
    <property type="entry name" value="AA_TRANSFER_CLASS_1"/>
    <property type="match status" value="1"/>
</dbReference>
<dbReference type="Pfam" id="PF00155">
    <property type="entry name" value="Aminotran_1_2"/>
    <property type="match status" value="1"/>
</dbReference>
<dbReference type="InterPro" id="IPR015422">
    <property type="entry name" value="PyrdxlP-dep_Trfase_small"/>
</dbReference>
<dbReference type="AlphaFoldDB" id="A0A1M5GVA6"/>
<evidence type="ECO:0000256" key="6">
    <source>
        <dbReference type="RuleBase" id="RU000481"/>
    </source>
</evidence>
<dbReference type="Gene3D" id="3.40.640.10">
    <property type="entry name" value="Type I PLP-dependent aspartate aminotransferase-like (Major domain)"/>
    <property type="match status" value="1"/>
</dbReference>
<reference evidence="9" key="1">
    <citation type="submission" date="2016-11" db="EMBL/GenBank/DDBJ databases">
        <authorList>
            <person name="Varghese N."/>
            <person name="Submissions S."/>
        </authorList>
    </citation>
    <scope>NUCLEOTIDE SEQUENCE [LARGE SCALE GENOMIC DNA]</scope>
    <source>
        <strain evidence="9">DSM 16579</strain>
    </source>
</reference>
<feature type="domain" description="Aminotransferase class I/classII large" evidence="7">
    <location>
        <begin position="34"/>
        <end position="393"/>
    </location>
</feature>
<dbReference type="InterPro" id="IPR015424">
    <property type="entry name" value="PyrdxlP-dep_Trfase"/>
</dbReference>
<dbReference type="SUPFAM" id="SSF53383">
    <property type="entry name" value="PLP-dependent transferases"/>
    <property type="match status" value="1"/>
</dbReference>
<dbReference type="InterPro" id="IPR004839">
    <property type="entry name" value="Aminotransferase_I/II_large"/>
</dbReference>
<keyword evidence="9" id="KW-1185">Reference proteome</keyword>
<accession>A0A1M5GVA6</accession>
<dbReference type="EC" id="2.6.1.-" evidence="6"/>